<name>A0AB34FSB6_9HYPO</name>
<gene>
    <name evidence="3" type="ORF">O9K51_05718</name>
</gene>
<keyword evidence="2" id="KW-0472">Membrane</keyword>
<accession>A0AB34FSB6</accession>
<dbReference type="Pfam" id="PF12351">
    <property type="entry name" value="Fig1"/>
    <property type="match status" value="1"/>
</dbReference>
<feature type="region of interest" description="Disordered" evidence="1">
    <location>
        <begin position="322"/>
        <end position="367"/>
    </location>
</feature>
<feature type="transmembrane region" description="Helical" evidence="2">
    <location>
        <begin position="175"/>
        <end position="197"/>
    </location>
</feature>
<keyword evidence="4" id="KW-1185">Reference proteome</keyword>
<evidence type="ECO:0000256" key="1">
    <source>
        <dbReference type="SAM" id="MobiDB-lite"/>
    </source>
</evidence>
<feature type="transmembrane region" description="Helical" evidence="2">
    <location>
        <begin position="286"/>
        <end position="312"/>
    </location>
</feature>
<reference evidence="3" key="1">
    <citation type="submission" date="2023-01" db="EMBL/GenBank/DDBJ databases">
        <title>The growth and conidiation of Purpureocillium lavendulum are regulated by nitrogen source and histone H3K14 acetylation.</title>
        <authorList>
            <person name="Tang P."/>
            <person name="Han J."/>
            <person name="Zhang C."/>
            <person name="Tang P."/>
            <person name="Qi F."/>
            <person name="Zhang K."/>
            <person name="Liang L."/>
        </authorList>
    </citation>
    <scope>NUCLEOTIDE SEQUENCE</scope>
    <source>
        <strain evidence="3">YMF1.00683</strain>
    </source>
</reference>
<feature type="transmembrane region" description="Helical" evidence="2">
    <location>
        <begin position="57"/>
        <end position="80"/>
    </location>
</feature>
<feature type="transmembrane region" description="Helical" evidence="2">
    <location>
        <begin position="245"/>
        <end position="266"/>
    </location>
</feature>
<dbReference type="GO" id="GO:0043332">
    <property type="term" value="C:mating projection tip"/>
    <property type="evidence" value="ECO:0007669"/>
    <property type="project" value="TreeGrafter"/>
</dbReference>
<dbReference type="Proteomes" id="UP001163105">
    <property type="component" value="Unassembled WGS sequence"/>
</dbReference>
<sequence>MSEYSDGSANRRGTNSSYGSYASNSGYSHTYSSAATRRPWTSVLLGHLARIKHLRQLLLAAAVVLPSLLLGACTTNLGSFKEIYLLSFSYRGGSPDNSTSAGELAQLFNGINATSSIREVRTGYLGLCATADSVSWLCASSASGLASDLNSTGHTDPLNLLWVADEFRAQAVTPIFTFMAAILTFLVFTIGMVYPVASDTSGVSLKAKLTDFIRVPDFLTPEKKGGKAGSASIWSRIRTSIRKDATSISLFFMVFATATAFTVAIWQHLAAACSTALADELTFGAIVGRIGSTATAISWLGFVCAAAGMVLIGMEKGLRSDEVDEDASEVEATTRDGQTGDGLESHADQDLPGGLDEPPPLRHPESWPQMPSIPLYHVLQFMGYTAAGREWETRQQNTADWVRHEGMQHGFAETIVETEA</sequence>
<dbReference type="EMBL" id="JAQHRD010000004">
    <property type="protein sequence ID" value="KAJ6442165.1"/>
    <property type="molecule type" value="Genomic_DNA"/>
</dbReference>
<dbReference type="PANTHER" id="PTHR28092:SF1">
    <property type="entry name" value="FACTOR-INDUCED GENE 1 PROTEIN"/>
    <property type="match status" value="1"/>
</dbReference>
<keyword evidence="2" id="KW-0812">Transmembrane</keyword>
<proteinExistence type="predicted"/>
<organism evidence="3 4">
    <name type="scientific">Purpureocillium lavendulum</name>
    <dbReference type="NCBI Taxonomy" id="1247861"/>
    <lineage>
        <taxon>Eukaryota</taxon>
        <taxon>Fungi</taxon>
        <taxon>Dikarya</taxon>
        <taxon>Ascomycota</taxon>
        <taxon>Pezizomycotina</taxon>
        <taxon>Sordariomycetes</taxon>
        <taxon>Hypocreomycetidae</taxon>
        <taxon>Hypocreales</taxon>
        <taxon>Ophiocordycipitaceae</taxon>
        <taxon>Purpureocillium</taxon>
    </lineage>
</organism>
<dbReference type="GO" id="GO:0000747">
    <property type="term" value="P:conjugation with cellular fusion"/>
    <property type="evidence" value="ECO:0007669"/>
    <property type="project" value="TreeGrafter"/>
</dbReference>
<comment type="caution">
    <text evidence="3">The sequence shown here is derived from an EMBL/GenBank/DDBJ whole genome shotgun (WGS) entry which is preliminary data.</text>
</comment>
<dbReference type="InterPro" id="IPR033481">
    <property type="entry name" value="Dni1/Fig1"/>
</dbReference>
<evidence type="ECO:0000313" key="4">
    <source>
        <dbReference type="Proteomes" id="UP001163105"/>
    </source>
</evidence>
<dbReference type="AlphaFoldDB" id="A0AB34FSB6"/>
<dbReference type="PANTHER" id="PTHR28092">
    <property type="entry name" value="FACTOR-INDUCED GENE 1 PROTEIN"/>
    <property type="match status" value="1"/>
</dbReference>
<evidence type="ECO:0000256" key="2">
    <source>
        <dbReference type="SAM" id="Phobius"/>
    </source>
</evidence>
<protein>
    <submittedName>
        <fullName evidence="3">Ca2+ regulator and membrane fusion protein fig1 domain-containing protein</fullName>
    </submittedName>
</protein>
<dbReference type="GO" id="GO:0016020">
    <property type="term" value="C:membrane"/>
    <property type="evidence" value="ECO:0007669"/>
    <property type="project" value="InterPro"/>
</dbReference>
<keyword evidence="2" id="KW-1133">Transmembrane helix</keyword>
<evidence type="ECO:0000313" key="3">
    <source>
        <dbReference type="EMBL" id="KAJ6442165.1"/>
    </source>
</evidence>